<reference evidence="2" key="1">
    <citation type="journal article" date="2019" name="Int. J. Syst. Evol. Microbiol.">
        <title>The Global Catalogue of Microorganisms (GCM) 10K type strain sequencing project: providing services to taxonomists for standard genome sequencing and annotation.</title>
        <authorList>
            <consortium name="The Broad Institute Genomics Platform"/>
            <consortium name="The Broad Institute Genome Sequencing Center for Infectious Disease"/>
            <person name="Wu L."/>
            <person name="Ma J."/>
        </authorList>
    </citation>
    <scope>NUCLEOTIDE SEQUENCE [LARGE SCALE GENOMIC DNA]</scope>
    <source>
        <strain evidence="2">CCM 8947</strain>
    </source>
</reference>
<dbReference type="PANTHER" id="PTHR36849">
    <property type="entry name" value="CYTOPLASMIC PROTEIN-RELATED"/>
    <property type="match status" value="1"/>
</dbReference>
<dbReference type="Pfam" id="PF22752">
    <property type="entry name" value="DUF488-N3i"/>
    <property type="match status" value="1"/>
</dbReference>
<sequence>MMMEFIPVRIYDHVQPAGYRLLVDRLWPRGVSKVNAALDSWAKTIAPSNDLREWFGHEPDKFPEFTQRYLAELDQNPAVAEVIDQLQAANAPIVLLLFGAKDTSHNNAVVLADYLKAKVK</sequence>
<dbReference type="EMBL" id="JBHTOG010000050">
    <property type="protein sequence ID" value="MFD1432975.1"/>
    <property type="molecule type" value="Genomic_DNA"/>
</dbReference>
<dbReference type="InterPro" id="IPR052552">
    <property type="entry name" value="YeaO-like"/>
</dbReference>
<evidence type="ECO:0000313" key="2">
    <source>
        <dbReference type="Proteomes" id="UP001597192"/>
    </source>
</evidence>
<proteinExistence type="predicted"/>
<dbReference type="Proteomes" id="UP001597192">
    <property type="component" value="Unassembled WGS sequence"/>
</dbReference>
<keyword evidence="2" id="KW-1185">Reference proteome</keyword>
<organism evidence="1 2">
    <name type="scientific">Lacticaseibacillus yichunensis</name>
    <dbReference type="NCBI Taxonomy" id="2486015"/>
    <lineage>
        <taxon>Bacteria</taxon>
        <taxon>Bacillati</taxon>
        <taxon>Bacillota</taxon>
        <taxon>Bacilli</taxon>
        <taxon>Lactobacillales</taxon>
        <taxon>Lactobacillaceae</taxon>
        <taxon>Lacticaseibacillus</taxon>
    </lineage>
</organism>
<comment type="caution">
    <text evidence="1">The sequence shown here is derived from an EMBL/GenBank/DDBJ whole genome shotgun (WGS) entry which is preliminary data.</text>
</comment>
<accession>A0ABW4CT98</accession>
<dbReference type="PANTHER" id="PTHR36849:SF1">
    <property type="entry name" value="CYTOPLASMIC PROTEIN"/>
    <property type="match status" value="1"/>
</dbReference>
<dbReference type="RefSeq" id="WP_379897274.1">
    <property type="nucleotide sequence ID" value="NZ_JBHTOG010000050.1"/>
</dbReference>
<gene>
    <name evidence="1" type="ORF">ACFQ47_09885</name>
</gene>
<evidence type="ECO:0000313" key="1">
    <source>
        <dbReference type="EMBL" id="MFD1432975.1"/>
    </source>
</evidence>
<name>A0ABW4CT98_9LACO</name>
<protein>
    <submittedName>
        <fullName evidence="1">DUF488 domain-containing protein</fullName>
    </submittedName>
</protein>